<gene>
    <name evidence="3" type="ORF">C8A00DRAFT_16133</name>
</gene>
<reference evidence="3" key="2">
    <citation type="submission" date="2023-05" db="EMBL/GenBank/DDBJ databases">
        <authorList>
            <consortium name="Lawrence Berkeley National Laboratory"/>
            <person name="Steindorff A."/>
            <person name="Hensen N."/>
            <person name="Bonometti L."/>
            <person name="Westerberg I."/>
            <person name="Brannstrom I.O."/>
            <person name="Guillou S."/>
            <person name="Cros-Aarteil S."/>
            <person name="Calhoun S."/>
            <person name="Haridas S."/>
            <person name="Kuo A."/>
            <person name="Mondo S."/>
            <person name="Pangilinan J."/>
            <person name="Riley R."/>
            <person name="Labutti K."/>
            <person name="Andreopoulos B."/>
            <person name="Lipzen A."/>
            <person name="Chen C."/>
            <person name="Yanf M."/>
            <person name="Daum C."/>
            <person name="Ng V."/>
            <person name="Clum A."/>
            <person name="Ohm R."/>
            <person name="Martin F."/>
            <person name="Silar P."/>
            <person name="Natvig D."/>
            <person name="Lalanne C."/>
            <person name="Gautier V."/>
            <person name="Ament-Velasquez S.L."/>
            <person name="Kruys A."/>
            <person name="Hutchinson M.I."/>
            <person name="Powell A.J."/>
            <person name="Barry K."/>
            <person name="Miller A.N."/>
            <person name="Grigoriev I.V."/>
            <person name="Debuchy R."/>
            <person name="Gladieux P."/>
            <person name="Thoren M.H."/>
            <person name="Johannesson H."/>
        </authorList>
    </citation>
    <scope>NUCLEOTIDE SEQUENCE</scope>
    <source>
        <strain evidence="3">CBS 538.74</strain>
    </source>
</reference>
<dbReference type="EMBL" id="MU856969">
    <property type="protein sequence ID" value="KAK4152568.1"/>
    <property type="molecule type" value="Genomic_DNA"/>
</dbReference>
<dbReference type="GO" id="GO:0016758">
    <property type="term" value="F:hexosyltransferase activity"/>
    <property type="evidence" value="ECO:0007669"/>
    <property type="project" value="UniProtKB-ARBA"/>
</dbReference>
<evidence type="ECO:0000259" key="2">
    <source>
        <dbReference type="Pfam" id="PF06722"/>
    </source>
</evidence>
<dbReference type="GO" id="GO:0008194">
    <property type="term" value="F:UDP-glycosyltransferase activity"/>
    <property type="evidence" value="ECO:0007669"/>
    <property type="project" value="InterPro"/>
</dbReference>
<comment type="caution">
    <text evidence="3">The sequence shown here is derived from an EMBL/GenBank/DDBJ whole genome shotgun (WGS) entry which is preliminary data.</text>
</comment>
<feature type="domain" description="Erythromycin biosynthesis protein CIII-like C-terminal" evidence="2">
    <location>
        <begin position="305"/>
        <end position="433"/>
    </location>
</feature>
<dbReference type="Pfam" id="PF06722">
    <property type="entry name" value="EryCIII-like_C"/>
    <property type="match status" value="1"/>
</dbReference>
<evidence type="ECO:0000313" key="3">
    <source>
        <dbReference type="EMBL" id="KAK4152568.1"/>
    </source>
</evidence>
<sequence>MAVSKEKPILVATAFNAPGHTVGLLLISEHLARKGFKIYFIAGPDFKTSIRKIGAEFVENPWRWEEIFASAPPGHDETWIFKHNFGDSTPVAHRVLKETLERVQREHPNREVVILHESISGGLGPFEYGAPLPEGYSSLPKVINFHTSVYITKDYAIPPFGPGLPYDPTPENLALWRSIYNAMEPPMSSVVEHYNKLYKALGATRPLTDFFFDVLLNLGDVTILATSPSLDYPIQTPNPKLRFIGGLPPKPLSPAFVHPPWWPTITANAALASDHPDKKKLVFVTQGTAHRDYTDLIIPAIKALAGRTDLIVVVTLGSRGAELDNTVDIPGNTIVVDYFPYEAVLPYADVFVSNAGYGGFMQGIMNGVPMVLAGTMADKAEVCSRAEWAGVAVNLRTQTAGEAAIKAAVEKVLGEERFKKTAAELKRENETMDALQRVEVIIEELVVRK</sequence>
<evidence type="ECO:0000256" key="1">
    <source>
        <dbReference type="ARBA" id="ARBA00022679"/>
    </source>
</evidence>
<dbReference type="AlphaFoldDB" id="A0AAN6VJ94"/>
<dbReference type="InterPro" id="IPR002213">
    <property type="entry name" value="UDP_glucos_trans"/>
</dbReference>
<name>A0AAN6VJ94_9PEZI</name>
<keyword evidence="1" id="KW-0808">Transferase</keyword>
<dbReference type="InterPro" id="IPR010610">
    <property type="entry name" value="EryCIII-like_C"/>
</dbReference>
<dbReference type="Proteomes" id="UP001302745">
    <property type="component" value="Unassembled WGS sequence"/>
</dbReference>
<dbReference type="CDD" id="cd03784">
    <property type="entry name" value="GT1_Gtf-like"/>
    <property type="match status" value="1"/>
</dbReference>
<proteinExistence type="predicted"/>
<dbReference type="PANTHER" id="PTHR21015:SF22">
    <property type="entry name" value="GLYCOSYLTRANSFERASE"/>
    <property type="match status" value="1"/>
</dbReference>
<organism evidence="3 4">
    <name type="scientific">Chaetomidium leptoderma</name>
    <dbReference type="NCBI Taxonomy" id="669021"/>
    <lineage>
        <taxon>Eukaryota</taxon>
        <taxon>Fungi</taxon>
        <taxon>Dikarya</taxon>
        <taxon>Ascomycota</taxon>
        <taxon>Pezizomycotina</taxon>
        <taxon>Sordariomycetes</taxon>
        <taxon>Sordariomycetidae</taxon>
        <taxon>Sordariales</taxon>
        <taxon>Chaetomiaceae</taxon>
        <taxon>Chaetomidium</taxon>
    </lineage>
</organism>
<protein>
    <submittedName>
        <fullName evidence="3">Glycosyltransferase</fullName>
    </submittedName>
</protein>
<dbReference type="Gene3D" id="3.40.50.2000">
    <property type="entry name" value="Glycogen Phosphorylase B"/>
    <property type="match status" value="2"/>
</dbReference>
<dbReference type="PANTHER" id="PTHR21015">
    <property type="entry name" value="UDP-N-ACETYLGLUCOSAMINE--N-ACETYLMURAMYL-(PENTAPEPTIDE) PYROPHOSPHORYL-UNDECAPRENOL N-ACETYLGLUCOSAMINE TRANSFERASE 1"/>
    <property type="match status" value="1"/>
</dbReference>
<accession>A0AAN6VJ94</accession>
<evidence type="ECO:0000313" key="4">
    <source>
        <dbReference type="Proteomes" id="UP001302745"/>
    </source>
</evidence>
<keyword evidence="4" id="KW-1185">Reference proteome</keyword>
<dbReference type="SUPFAM" id="SSF53756">
    <property type="entry name" value="UDP-Glycosyltransferase/glycogen phosphorylase"/>
    <property type="match status" value="1"/>
</dbReference>
<reference evidence="3" key="1">
    <citation type="journal article" date="2023" name="Mol. Phylogenet. Evol.">
        <title>Genome-scale phylogeny and comparative genomics of the fungal order Sordariales.</title>
        <authorList>
            <person name="Hensen N."/>
            <person name="Bonometti L."/>
            <person name="Westerberg I."/>
            <person name="Brannstrom I.O."/>
            <person name="Guillou S."/>
            <person name="Cros-Aarteil S."/>
            <person name="Calhoun S."/>
            <person name="Haridas S."/>
            <person name="Kuo A."/>
            <person name="Mondo S."/>
            <person name="Pangilinan J."/>
            <person name="Riley R."/>
            <person name="LaButti K."/>
            <person name="Andreopoulos B."/>
            <person name="Lipzen A."/>
            <person name="Chen C."/>
            <person name="Yan M."/>
            <person name="Daum C."/>
            <person name="Ng V."/>
            <person name="Clum A."/>
            <person name="Steindorff A."/>
            <person name="Ohm R.A."/>
            <person name="Martin F."/>
            <person name="Silar P."/>
            <person name="Natvig D.O."/>
            <person name="Lalanne C."/>
            <person name="Gautier V."/>
            <person name="Ament-Velasquez S.L."/>
            <person name="Kruys A."/>
            <person name="Hutchinson M.I."/>
            <person name="Powell A.J."/>
            <person name="Barry K."/>
            <person name="Miller A.N."/>
            <person name="Grigoriev I.V."/>
            <person name="Debuchy R."/>
            <person name="Gladieux P."/>
            <person name="Hiltunen Thoren M."/>
            <person name="Johannesson H."/>
        </authorList>
    </citation>
    <scope>NUCLEOTIDE SEQUENCE</scope>
    <source>
        <strain evidence="3">CBS 538.74</strain>
    </source>
</reference>